<evidence type="ECO:0000313" key="3">
    <source>
        <dbReference type="Proteomes" id="UP001519343"/>
    </source>
</evidence>
<dbReference type="Proteomes" id="UP001519343">
    <property type="component" value="Unassembled WGS sequence"/>
</dbReference>
<protein>
    <submittedName>
        <fullName evidence="2">Uncharacterized protein</fullName>
    </submittedName>
</protein>
<organism evidence="2 3">
    <name type="scientific">Ammoniphilus resinae</name>
    <dbReference type="NCBI Taxonomy" id="861532"/>
    <lineage>
        <taxon>Bacteria</taxon>
        <taxon>Bacillati</taxon>
        <taxon>Bacillota</taxon>
        <taxon>Bacilli</taxon>
        <taxon>Bacillales</taxon>
        <taxon>Paenibacillaceae</taxon>
        <taxon>Aneurinibacillus group</taxon>
        <taxon>Ammoniphilus</taxon>
    </lineage>
</organism>
<evidence type="ECO:0000313" key="2">
    <source>
        <dbReference type="EMBL" id="MBP1935104.1"/>
    </source>
</evidence>
<dbReference type="EMBL" id="JAGGKT010000042">
    <property type="protein sequence ID" value="MBP1935104.1"/>
    <property type="molecule type" value="Genomic_DNA"/>
</dbReference>
<feature type="coiled-coil region" evidence="1">
    <location>
        <begin position="33"/>
        <end position="77"/>
    </location>
</feature>
<proteinExistence type="predicted"/>
<dbReference type="RefSeq" id="WP_209813063.1">
    <property type="nucleotide sequence ID" value="NZ_JAGGKT010000042.1"/>
</dbReference>
<accession>A0ABS4GXV7</accession>
<comment type="caution">
    <text evidence="2">The sequence shown here is derived from an EMBL/GenBank/DDBJ whole genome shotgun (WGS) entry which is preliminary data.</text>
</comment>
<reference evidence="2 3" key="1">
    <citation type="submission" date="2021-03" db="EMBL/GenBank/DDBJ databases">
        <title>Genomic Encyclopedia of Type Strains, Phase IV (KMG-IV): sequencing the most valuable type-strain genomes for metagenomic binning, comparative biology and taxonomic classification.</title>
        <authorList>
            <person name="Goeker M."/>
        </authorList>
    </citation>
    <scope>NUCLEOTIDE SEQUENCE [LARGE SCALE GENOMIC DNA]</scope>
    <source>
        <strain evidence="2 3">DSM 24738</strain>
    </source>
</reference>
<keyword evidence="1" id="KW-0175">Coiled coil</keyword>
<name>A0ABS4GXV7_9BACL</name>
<sequence length="199" mass="23552">MSKPRYNSKEKIEKSIDNILGNLNIRPRDNEKQESKKEEMEVLKQKLAVYEEVMGSLEFLNSKKEQLLREISSLEQEFQNSGSPRTLNEKEMSLHERNKHAYQPTQIIRQYCEQPEGKRKLTIHLREIEYQAILKASHITRSKGQLMDVITKALRFYIPPRYYEEAEHEVSVKAVESVRVLLEEMGFSTEEIEQRLRRA</sequence>
<gene>
    <name evidence="2" type="ORF">J2Z37_005141</name>
</gene>
<evidence type="ECO:0000256" key="1">
    <source>
        <dbReference type="SAM" id="Coils"/>
    </source>
</evidence>
<keyword evidence="3" id="KW-1185">Reference proteome</keyword>